<evidence type="ECO:0000256" key="2">
    <source>
        <dbReference type="SAM" id="Phobius"/>
    </source>
</evidence>
<feature type="compositionally biased region" description="Pro residues" evidence="1">
    <location>
        <begin position="266"/>
        <end position="276"/>
    </location>
</feature>
<keyword evidence="2" id="KW-0472">Membrane</keyword>
<dbReference type="EMBL" id="BAAATR010000001">
    <property type="protein sequence ID" value="GAA2226435.1"/>
    <property type="molecule type" value="Genomic_DNA"/>
</dbReference>
<sequence length="276" mass="28743">MDLEHDLSRMLEESVVGLSPPVSAILDEANRRGRRLRRRRRLQTAAAAVAVVAVAGTGAAFGLRPAAAPPASVAGPTATGSAPARPAPSGAVLPVTSGGLLKVLTELLPKGKVTDFLPGREEDPGRSASLTARYDDGLSPVEVEVYLNSSPAEPVAPPCQPLLDGGAHRPFGAEPVRCNTVSFPDGTNGWSMVSPAYGNGMYYENVDLVRPDGSELRIRFYNGSGGTADEAASTVRAKPPISPDQLTALARDPRWNLRASAQPTADAPPVPRPSGS</sequence>
<evidence type="ECO:0000313" key="3">
    <source>
        <dbReference type="EMBL" id="GAA2226435.1"/>
    </source>
</evidence>
<name>A0ABN3DBK5_9ACTN</name>
<dbReference type="RefSeq" id="WP_344634185.1">
    <property type="nucleotide sequence ID" value="NZ_BAAATR010000001.1"/>
</dbReference>
<evidence type="ECO:0000313" key="4">
    <source>
        <dbReference type="Proteomes" id="UP001500305"/>
    </source>
</evidence>
<reference evidence="3 4" key="1">
    <citation type="journal article" date="2019" name="Int. J. Syst. Evol. Microbiol.">
        <title>The Global Catalogue of Microorganisms (GCM) 10K type strain sequencing project: providing services to taxonomists for standard genome sequencing and annotation.</title>
        <authorList>
            <consortium name="The Broad Institute Genomics Platform"/>
            <consortium name="The Broad Institute Genome Sequencing Center for Infectious Disease"/>
            <person name="Wu L."/>
            <person name="Ma J."/>
        </authorList>
    </citation>
    <scope>NUCLEOTIDE SEQUENCE [LARGE SCALE GENOMIC DNA]</scope>
    <source>
        <strain evidence="3 4">JCM 7356</strain>
    </source>
</reference>
<organism evidence="3 4">
    <name type="scientific">Kitasatospora cystarginea</name>
    <dbReference type="NCBI Taxonomy" id="58350"/>
    <lineage>
        <taxon>Bacteria</taxon>
        <taxon>Bacillati</taxon>
        <taxon>Actinomycetota</taxon>
        <taxon>Actinomycetes</taxon>
        <taxon>Kitasatosporales</taxon>
        <taxon>Streptomycetaceae</taxon>
        <taxon>Kitasatospora</taxon>
    </lineage>
</organism>
<keyword evidence="2" id="KW-1133">Transmembrane helix</keyword>
<evidence type="ECO:0000256" key="1">
    <source>
        <dbReference type="SAM" id="MobiDB-lite"/>
    </source>
</evidence>
<gene>
    <name evidence="3" type="ORF">GCM10010430_01780</name>
</gene>
<dbReference type="InterPro" id="IPR006311">
    <property type="entry name" value="TAT_signal"/>
</dbReference>
<feature type="region of interest" description="Disordered" evidence="1">
    <location>
        <begin position="253"/>
        <end position="276"/>
    </location>
</feature>
<dbReference type="Proteomes" id="UP001500305">
    <property type="component" value="Unassembled WGS sequence"/>
</dbReference>
<protein>
    <submittedName>
        <fullName evidence="3">Uncharacterized protein</fullName>
    </submittedName>
</protein>
<feature type="transmembrane region" description="Helical" evidence="2">
    <location>
        <begin position="42"/>
        <end position="63"/>
    </location>
</feature>
<feature type="region of interest" description="Disordered" evidence="1">
    <location>
        <begin position="66"/>
        <end position="87"/>
    </location>
</feature>
<dbReference type="PROSITE" id="PS51318">
    <property type="entry name" value="TAT"/>
    <property type="match status" value="1"/>
</dbReference>
<comment type="caution">
    <text evidence="3">The sequence shown here is derived from an EMBL/GenBank/DDBJ whole genome shotgun (WGS) entry which is preliminary data.</text>
</comment>
<keyword evidence="2" id="KW-0812">Transmembrane</keyword>
<proteinExistence type="predicted"/>
<keyword evidence="4" id="KW-1185">Reference proteome</keyword>
<accession>A0ABN3DBK5</accession>